<proteinExistence type="predicted"/>
<dbReference type="SMART" id="SM00918">
    <property type="entry name" value="Lig_chan-Glu_bd"/>
    <property type="match status" value="1"/>
</dbReference>
<keyword evidence="7" id="KW-0472">Membrane</keyword>
<evidence type="ECO:0000256" key="8">
    <source>
        <dbReference type="ARBA" id="ARBA00023170"/>
    </source>
</evidence>
<evidence type="ECO:0000256" key="6">
    <source>
        <dbReference type="ARBA" id="ARBA00023065"/>
    </source>
</evidence>
<feature type="domain" description="Ionotropic glutamate receptor L-glutamate and glycine-binding" evidence="12">
    <location>
        <begin position="1"/>
        <end position="62"/>
    </location>
</feature>
<evidence type="ECO:0000256" key="1">
    <source>
        <dbReference type="ARBA" id="ARBA00004141"/>
    </source>
</evidence>
<accession>A0A9D4QJD1</accession>
<dbReference type="GO" id="GO:0005886">
    <property type="term" value="C:plasma membrane"/>
    <property type="evidence" value="ECO:0007669"/>
    <property type="project" value="UniProtKB-ARBA"/>
</dbReference>
<dbReference type="Proteomes" id="UP000828390">
    <property type="component" value="Unassembled WGS sequence"/>
</dbReference>
<evidence type="ECO:0000256" key="10">
    <source>
        <dbReference type="ARBA" id="ARBA00023286"/>
    </source>
</evidence>
<keyword evidence="14" id="KW-1185">Reference proteome</keyword>
<comment type="subcellular location">
    <subcellularLocation>
        <location evidence="1">Membrane</location>
        <topology evidence="1">Multi-pass membrane protein</topology>
    </subcellularLocation>
</comment>
<evidence type="ECO:0000256" key="5">
    <source>
        <dbReference type="ARBA" id="ARBA00023054"/>
    </source>
</evidence>
<reference evidence="13" key="1">
    <citation type="journal article" date="2019" name="bioRxiv">
        <title>The Genome of the Zebra Mussel, Dreissena polymorpha: A Resource for Invasive Species Research.</title>
        <authorList>
            <person name="McCartney M.A."/>
            <person name="Auch B."/>
            <person name="Kono T."/>
            <person name="Mallez S."/>
            <person name="Zhang Y."/>
            <person name="Obille A."/>
            <person name="Becker A."/>
            <person name="Abrahante J.E."/>
            <person name="Garbe J."/>
            <person name="Badalamenti J.P."/>
            <person name="Herman A."/>
            <person name="Mangelson H."/>
            <person name="Liachko I."/>
            <person name="Sullivan S."/>
            <person name="Sone E.D."/>
            <person name="Koren S."/>
            <person name="Silverstein K.A.T."/>
            <person name="Beckman K.B."/>
            <person name="Gohl D.M."/>
        </authorList>
    </citation>
    <scope>NUCLEOTIDE SEQUENCE</scope>
    <source>
        <strain evidence="13">Duluth1</strain>
        <tissue evidence="13">Whole animal</tissue>
    </source>
</reference>
<reference evidence="13" key="2">
    <citation type="submission" date="2020-11" db="EMBL/GenBank/DDBJ databases">
        <authorList>
            <person name="McCartney M.A."/>
            <person name="Auch B."/>
            <person name="Kono T."/>
            <person name="Mallez S."/>
            <person name="Becker A."/>
            <person name="Gohl D.M."/>
            <person name="Silverstein K.A.T."/>
            <person name="Koren S."/>
            <person name="Bechman K.B."/>
            <person name="Herman A."/>
            <person name="Abrahante J.E."/>
            <person name="Garbe J."/>
        </authorList>
    </citation>
    <scope>NUCLEOTIDE SEQUENCE</scope>
    <source>
        <strain evidence="13">Duluth1</strain>
        <tissue evidence="13">Whole animal</tissue>
    </source>
</reference>
<name>A0A9D4QJD1_DREPO</name>
<keyword evidence="4" id="KW-1133">Transmembrane helix</keyword>
<dbReference type="GO" id="GO:0015276">
    <property type="term" value="F:ligand-gated monoatomic ion channel activity"/>
    <property type="evidence" value="ECO:0007669"/>
    <property type="project" value="InterPro"/>
</dbReference>
<dbReference type="Pfam" id="PF10613">
    <property type="entry name" value="Lig_chan-Glu_bd"/>
    <property type="match status" value="1"/>
</dbReference>
<evidence type="ECO:0000256" key="2">
    <source>
        <dbReference type="ARBA" id="ARBA00022448"/>
    </source>
</evidence>
<keyword evidence="8" id="KW-0675">Receptor</keyword>
<evidence type="ECO:0000256" key="9">
    <source>
        <dbReference type="ARBA" id="ARBA00023180"/>
    </source>
</evidence>
<organism evidence="13 14">
    <name type="scientific">Dreissena polymorpha</name>
    <name type="common">Zebra mussel</name>
    <name type="synonym">Mytilus polymorpha</name>
    <dbReference type="NCBI Taxonomy" id="45954"/>
    <lineage>
        <taxon>Eukaryota</taxon>
        <taxon>Metazoa</taxon>
        <taxon>Spiralia</taxon>
        <taxon>Lophotrochozoa</taxon>
        <taxon>Mollusca</taxon>
        <taxon>Bivalvia</taxon>
        <taxon>Autobranchia</taxon>
        <taxon>Heteroconchia</taxon>
        <taxon>Euheterodonta</taxon>
        <taxon>Imparidentia</taxon>
        <taxon>Neoheterodontei</taxon>
        <taxon>Myida</taxon>
        <taxon>Dreissenoidea</taxon>
        <taxon>Dreissenidae</taxon>
        <taxon>Dreissena</taxon>
    </lineage>
</organism>
<keyword evidence="10" id="KW-1071">Ligand-gated ion channel</keyword>
<dbReference type="GO" id="GO:0043226">
    <property type="term" value="C:organelle"/>
    <property type="evidence" value="ECO:0007669"/>
    <property type="project" value="UniProtKB-ARBA"/>
</dbReference>
<keyword evidence="9" id="KW-0325">Glycoprotein</keyword>
<sequence length="74" mass="8390">MLKHDYKVRTGNDQYEGFAVDLIKEVADMLNFQYDIYLVHDGKFGSKKVDGSWNGMIGELISGVKLSCKIKMCP</sequence>
<evidence type="ECO:0000256" key="4">
    <source>
        <dbReference type="ARBA" id="ARBA00022989"/>
    </source>
</evidence>
<dbReference type="InterPro" id="IPR019594">
    <property type="entry name" value="Glu/Gly-bd"/>
</dbReference>
<protein>
    <recommendedName>
        <fullName evidence="12">Ionotropic glutamate receptor L-glutamate and glycine-binding domain-containing protein</fullName>
    </recommendedName>
</protein>
<keyword evidence="2" id="KW-0813">Transport</keyword>
<dbReference type="AlphaFoldDB" id="A0A9D4QJD1"/>
<keyword evidence="6" id="KW-0406">Ion transport</keyword>
<comment type="caution">
    <text evidence="13">The sequence shown here is derived from an EMBL/GenBank/DDBJ whole genome shotgun (WGS) entry which is preliminary data.</text>
</comment>
<evidence type="ECO:0000313" key="14">
    <source>
        <dbReference type="Proteomes" id="UP000828390"/>
    </source>
</evidence>
<evidence type="ECO:0000256" key="3">
    <source>
        <dbReference type="ARBA" id="ARBA00022692"/>
    </source>
</evidence>
<evidence type="ECO:0000256" key="11">
    <source>
        <dbReference type="ARBA" id="ARBA00023303"/>
    </source>
</evidence>
<gene>
    <name evidence="13" type="ORF">DPMN_106784</name>
</gene>
<keyword evidence="5" id="KW-0175">Coiled coil</keyword>
<keyword evidence="11" id="KW-0407">Ion channel</keyword>
<dbReference type="FunFam" id="3.40.190.10:FF:000078">
    <property type="entry name" value="glutamate receptor ionotropic, NMDA 3B"/>
    <property type="match status" value="1"/>
</dbReference>
<evidence type="ECO:0000313" key="13">
    <source>
        <dbReference type="EMBL" id="KAH3833474.1"/>
    </source>
</evidence>
<dbReference type="Gene3D" id="3.40.190.10">
    <property type="entry name" value="Periplasmic binding protein-like II"/>
    <property type="match status" value="1"/>
</dbReference>
<dbReference type="EMBL" id="JAIWYP010000004">
    <property type="protein sequence ID" value="KAH3833474.1"/>
    <property type="molecule type" value="Genomic_DNA"/>
</dbReference>
<evidence type="ECO:0000256" key="7">
    <source>
        <dbReference type="ARBA" id="ARBA00023136"/>
    </source>
</evidence>
<evidence type="ECO:0000259" key="12">
    <source>
        <dbReference type="SMART" id="SM00918"/>
    </source>
</evidence>
<dbReference type="SUPFAM" id="SSF53850">
    <property type="entry name" value="Periplasmic binding protein-like II"/>
    <property type="match status" value="1"/>
</dbReference>
<keyword evidence="3" id="KW-0812">Transmembrane</keyword>